<reference evidence="1" key="1">
    <citation type="submission" date="2022-04" db="EMBL/GenBank/DDBJ databases">
        <title>Genome of the entomopathogenic fungus Entomophthora muscae.</title>
        <authorList>
            <person name="Elya C."/>
            <person name="Lovett B.R."/>
            <person name="Lee E."/>
            <person name="Macias A.M."/>
            <person name="Hajek A.E."/>
            <person name="De Bivort B.L."/>
            <person name="Kasson M.T."/>
            <person name="De Fine Licht H.H."/>
            <person name="Stajich J.E."/>
        </authorList>
    </citation>
    <scope>NUCLEOTIDE SEQUENCE</scope>
    <source>
        <strain evidence="1">Berkeley</strain>
    </source>
</reference>
<comment type="caution">
    <text evidence="1">The sequence shown here is derived from an EMBL/GenBank/DDBJ whole genome shotgun (WGS) entry which is preliminary data.</text>
</comment>
<organism evidence="1 2">
    <name type="scientific">Entomophthora muscae</name>
    <dbReference type="NCBI Taxonomy" id="34485"/>
    <lineage>
        <taxon>Eukaryota</taxon>
        <taxon>Fungi</taxon>
        <taxon>Fungi incertae sedis</taxon>
        <taxon>Zoopagomycota</taxon>
        <taxon>Entomophthoromycotina</taxon>
        <taxon>Entomophthoromycetes</taxon>
        <taxon>Entomophthorales</taxon>
        <taxon>Entomophthoraceae</taxon>
        <taxon>Entomophthora</taxon>
    </lineage>
</organism>
<dbReference type="Proteomes" id="UP001165960">
    <property type="component" value="Unassembled WGS sequence"/>
</dbReference>
<accession>A0ACC2TCN4</accession>
<evidence type="ECO:0000313" key="1">
    <source>
        <dbReference type="EMBL" id="KAJ9072191.1"/>
    </source>
</evidence>
<keyword evidence="2" id="KW-1185">Reference proteome</keyword>
<protein>
    <submittedName>
        <fullName evidence="1">Uncharacterized protein</fullName>
    </submittedName>
</protein>
<sequence>MALYFLKQTFYRKIRFEEKLGYDHSADIFEGPSGGGIFISLQGMQDPGIAEMSINKILNDFSVRLSLTPQPQPFRYRWKK</sequence>
<name>A0ACC2TCN4_9FUNG</name>
<gene>
    <name evidence="1" type="ORF">DSO57_1029971</name>
</gene>
<proteinExistence type="predicted"/>
<dbReference type="EMBL" id="QTSX02003042">
    <property type="protein sequence ID" value="KAJ9072191.1"/>
    <property type="molecule type" value="Genomic_DNA"/>
</dbReference>
<evidence type="ECO:0000313" key="2">
    <source>
        <dbReference type="Proteomes" id="UP001165960"/>
    </source>
</evidence>